<gene>
    <name evidence="1" type="ORF">CLVI_13500</name>
</gene>
<dbReference type="Pfam" id="PF04463">
    <property type="entry name" value="2-thiour_desulf"/>
    <property type="match status" value="1"/>
</dbReference>
<protein>
    <submittedName>
        <fullName evidence="1">Uncharacterized protein</fullName>
    </submittedName>
</protein>
<reference evidence="1 2" key="1">
    <citation type="submission" date="2018-03" db="EMBL/GenBank/DDBJ databases">
        <title>Genome sequence of Clostridium vincentii DSM 10228.</title>
        <authorList>
            <person name="Poehlein A."/>
            <person name="Daniel R."/>
        </authorList>
    </citation>
    <scope>NUCLEOTIDE SEQUENCE [LARGE SCALE GENOMIC DNA]</scope>
    <source>
        <strain evidence="1 2">DSM 10228</strain>
    </source>
</reference>
<evidence type="ECO:0000313" key="2">
    <source>
        <dbReference type="Proteomes" id="UP000239471"/>
    </source>
</evidence>
<comment type="caution">
    <text evidence="1">The sequence shown here is derived from an EMBL/GenBank/DDBJ whole genome shotgun (WGS) entry which is preliminary data.</text>
</comment>
<evidence type="ECO:0000313" key="1">
    <source>
        <dbReference type="EMBL" id="PRR82907.1"/>
    </source>
</evidence>
<keyword evidence="2" id="KW-1185">Reference proteome</keyword>
<accession>A0A2T0BGE8</accession>
<dbReference type="OrthoDB" id="9797779at2"/>
<organism evidence="1 2">
    <name type="scientific">Clostridium vincentii</name>
    <dbReference type="NCBI Taxonomy" id="52704"/>
    <lineage>
        <taxon>Bacteria</taxon>
        <taxon>Bacillati</taxon>
        <taxon>Bacillota</taxon>
        <taxon>Clostridia</taxon>
        <taxon>Eubacteriales</taxon>
        <taxon>Clostridiaceae</taxon>
        <taxon>Clostridium</taxon>
    </lineage>
</organism>
<name>A0A2T0BGE8_9CLOT</name>
<dbReference type="PANTHER" id="PTHR30087:SF1">
    <property type="entry name" value="HYPOTHETICAL CYTOSOLIC PROTEIN"/>
    <property type="match status" value="1"/>
</dbReference>
<dbReference type="RefSeq" id="WP_106059345.1">
    <property type="nucleotide sequence ID" value="NZ_PVXQ01000011.1"/>
</dbReference>
<proteinExistence type="predicted"/>
<dbReference type="AlphaFoldDB" id="A0A2T0BGE8"/>
<dbReference type="EMBL" id="PVXQ01000011">
    <property type="protein sequence ID" value="PRR82907.1"/>
    <property type="molecule type" value="Genomic_DNA"/>
</dbReference>
<dbReference type="PANTHER" id="PTHR30087">
    <property type="entry name" value="INNER MEMBRANE PROTEIN"/>
    <property type="match status" value="1"/>
</dbReference>
<dbReference type="Proteomes" id="UP000239471">
    <property type="component" value="Unassembled WGS sequence"/>
</dbReference>
<dbReference type="InterPro" id="IPR007553">
    <property type="entry name" value="2-thiour_desulf"/>
</dbReference>
<sequence>MYLISACLCGVNCKYSGENNLNEDCLALLEQDQAILICPEQLGGLATPRPSAEIIGDAESISTKGIGKVITKDGKDVTAAFLRGAKETIKIAKASGTLAAILKDGSPSCGCNYVYDGNFAGEIIEGEGITCTMLKDAGIEVISDEEYSKKICESKTLIFLSDYDYKRKEVNEDEIGESILYTLTNNDEEIITDLPPIVEKQMKKLVLYMAREMFDINDLDQLSEATGLTVKEIEEIIKESNHEK</sequence>